<keyword evidence="2" id="KW-1185">Reference proteome</keyword>
<sequence length="252" mass="26875">MSTSLPMQPLALELHGRKPAGPRKLAAGCVSVSAQEVAAECRRATLSNHSSHMAPQPIFQPQPRAPDTGESPISRRSTPLLPPSCPASPTYCTVVPVVRGRPAQARAGCISYLGFPPLVPTAHEGHHNPASAYSSEHESAFLACALGHVRCTYEYDVLAASKGPAKSRVTDRRALAKASITAPSHLERLPGERCAHLLQDTDATQSDHLHAHTNLSNICKYVLRQGGAATFSAAEQLMLELVLASDFRVAEP</sequence>
<comment type="caution">
    <text evidence="1">The sequence shown here is derived from an EMBL/GenBank/DDBJ whole genome shotgun (WGS) entry which is preliminary data.</text>
</comment>
<gene>
    <name evidence="1" type="ORF">ACCO45_003249</name>
</gene>
<dbReference type="Proteomes" id="UP001638806">
    <property type="component" value="Unassembled WGS sequence"/>
</dbReference>
<organism evidence="1 2">
    <name type="scientific">Purpureocillium lilacinum</name>
    <name type="common">Paecilomyces lilacinus</name>
    <dbReference type="NCBI Taxonomy" id="33203"/>
    <lineage>
        <taxon>Eukaryota</taxon>
        <taxon>Fungi</taxon>
        <taxon>Dikarya</taxon>
        <taxon>Ascomycota</taxon>
        <taxon>Pezizomycotina</taxon>
        <taxon>Sordariomycetes</taxon>
        <taxon>Hypocreomycetidae</taxon>
        <taxon>Hypocreales</taxon>
        <taxon>Ophiocordycipitaceae</taxon>
        <taxon>Purpureocillium</taxon>
    </lineage>
</organism>
<proteinExistence type="predicted"/>
<accession>A0ACC4DZC9</accession>
<protein>
    <submittedName>
        <fullName evidence="1">Uncharacterized protein</fullName>
    </submittedName>
</protein>
<evidence type="ECO:0000313" key="1">
    <source>
        <dbReference type="EMBL" id="KAL3961726.1"/>
    </source>
</evidence>
<dbReference type="EMBL" id="JBGNUJ010000003">
    <property type="protein sequence ID" value="KAL3961726.1"/>
    <property type="molecule type" value="Genomic_DNA"/>
</dbReference>
<reference evidence="1" key="1">
    <citation type="submission" date="2024-12" db="EMBL/GenBank/DDBJ databases">
        <title>Comparative genomics and development of molecular markers within Purpureocillium lilacinum and among Purpureocillium species.</title>
        <authorList>
            <person name="Yeh Z.-Y."/>
            <person name="Ni N.-T."/>
            <person name="Lo P.-H."/>
            <person name="Mushyakhwo K."/>
            <person name="Lin C.-F."/>
            <person name="Nai Y.-S."/>
        </authorList>
    </citation>
    <scope>NUCLEOTIDE SEQUENCE</scope>
    <source>
        <strain evidence="1">NCHU-NPUST-175</strain>
    </source>
</reference>
<evidence type="ECO:0000313" key="2">
    <source>
        <dbReference type="Proteomes" id="UP001638806"/>
    </source>
</evidence>
<name>A0ACC4DZC9_PURLI</name>